<evidence type="ECO:0000256" key="6">
    <source>
        <dbReference type="ARBA" id="ARBA00023125"/>
    </source>
</evidence>
<evidence type="ECO:0000256" key="9">
    <source>
        <dbReference type="PROSITE-ProRule" id="PRU01091"/>
    </source>
</evidence>
<feature type="domain" description="Response regulatory" evidence="10">
    <location>
        <begin position="12"/>
        <end position="125"/>
    </location>
</feature>
<evidence type="ECO:0000259" key="10">
    <source>
        <dbReference type="PROSITE" id="PS50110"/>
    </source>
</evidence>
<keyword evidence="6 9" id="KW-0238">DNA-binding</keyword>
<dbReference type="InterPro" id="IPR011006">
    <property type="entry name" value="CheY-like_superfamily"/>
</dbReference>
<accession>A0A418T8C3</accession>
<feature type="domain" description="OmpR/PhoB-type" evidence="11">
    <location>
        <begin position="134"/>
        <end position="233"/>
    </location>
</feature>
<reference evidence="13" key="1">
    <citation type="submission" date="2018-09" db="EMBL/GenBank/DDBJ databases">
        <title>Acidovorax cavernicola nov. sp. isolated from Gruta de las Maravillas (Aracena, Spain).</title>
        <authorList>
            <person name="Jurado V."/>
            <person name="Gutierrez-Patricio S."/>
            <person name="Gonzalez-Pimentel J.L."/>
            <person name="Miller A.Z."/>
            <person name="Laiz L."/>
            <person name="Saiz-Jimenez C."/>
        </authorList>
    </citation>
    <scope>NUCLEOTIDE SEQUENCE [LARGE SCALE GENOMIC DNA]</scope>
    <source>
        <strain evidence="13">1011MAR3C25</strain>
    </source>
</reference>
<evidence type="ECO:0000313" key="13">
    <source>
        <dbReference type="Proteomes" id="UP000284202"/>
    </source>
</evidence>
<keyword evidence="2" id="KW-0963">Cytoplasm</keyword>
<dbReference type="SMART" id="SM00862">
    <property type="entry name" value="Trans_reg_C"/>
    <property type="match status" value="1"/>
</dbReference>
<keyword evidence="13" id="KW-1185">Reference proteome</keyword>
<evidence type="ECO:0000259" key="11">
    <source>
        <dbReference type="PROSITE" id="PS51755"/>
    </source>
</evidence>
<dbReference type="GO" id="GO:0045893">
    <property type="term" value="P:positive regulation of DNA-templated transcription"/>
    <property type="evidence" value="ECO:0007669"/>
    <property type="project" value="UniProtKB-ARBA"/>
</dbReference>
<comment type="caution">
    <text evidence="12">The sequence shown here is derived from an EMBL/GenBank/DDBJ whole genome shotgun (WGS) entry which is preliminary data.</text>
</comment>
<dbReference type="SUPFAM" id="SSF52172">
    <property type="entry name" value="CheY-like"/>
    <property type="match status" value="1"/>
</dbReference>
<feature type="modified residue" description="4-aspartylphosphate" evidence="8">
    <location>
        <position position="61"/>
    </location>
</feature>
<name>A0A418T8C3_9RHOB</name>
<comment type="subcellular location">
    <subcellularLocation>
        <location evidence="1">Cytoplasm</location>
    </subcellularLocation>
</comment>
<evidence type="ECO:0000256" key="7">
    <source>
        <dbReference type="ARBA" id="ARBA00023163"/>
    </source>
</evidence>
<evidence type="ECO:0000313" key="12">
    <source>
        <dbReference type="EMBL" id="RJE89475.1"/>
    </source>
</evidence>
<dbReference type="GO" id="GO:0000987">
    <property type="term" value="F:cis-regulatory region sequence-specific DNA binding"/>
    <property type="evidence" value="ECO:0007669"/>
    <property type="project" value="UniProtKB-ARBA"/>
</dbReference>
<keyword evidence="7" id="KW-0804">Transcription</keyword>
<dbReference type="EMBL" id="QZCG01000001">
    <property type="protein sequence ID" value="RJE89475.1"/>
    <property type="molecule type" value="Genomic_DNA"/>
</dbReference>
<dbReference type="Gene3D" id="1.10.10.10">
    <property type="entry name" value="Winged helix-like DNA-binding domain superfamily/Winged helix DNA-binding domain"/>
    <property type="match status" value="1"/>
</dbReference>
<dbReference type="PANTHER" id="PTHR48111">
    <property type="entry name" value="REGULATOR OF RPOS"/>
    <property type="match status" value="1"/>
</dbReference>
<dbReference type="PANTHER" id="PTHR48111:SF50">
    <property type="entry name" value="KDP OPERON TRANSCRIPTIONAL REGULATORY PROTEIN KDPE"/>
    <property type="match status" value="1"/>
</dbReference>
<evidence type="ECO:0000256" key="4">
    <source>
        <dbReference type="ARBA" id="ARBA00023012"/>
    </source>
</evidence>
<dbReference type="GO" id="GO:0005829">
    <property type="term" value="C:cytosol"/>
    <property type="evidence" value="ECO:0007669"/>
    <property type="project" value="TreeGrafter"/>
</dbReference>
<evidence type="ECO:0000256" key="1">
    <source>
        <dbReference type="ARBA" id="ARBA00004496"/>
    </source>
</evidence>
<dbReference type="FunFam" id="3.40.50.2300:FF:000021">
    <property type="entry name" value="Two-component system response regulator KdpE"/>
    <property type="match status" value="1"/>
</dbReference>
<gene>
    <name evidence="12" type="ORF">D3P04_02280</name>
</gene>
<dbReference type="OrthoDB" id="9802426at2"/>
<dbReference type="InterPro" id="IPR001789">
    <property type="entry name" value="Sig_transdc_resp-reg_receiver"/>
</dbReference>
<dbReference type="GO" id="GO:0042802">
    <property type="term" value="F:identical protein binding"/>
    <property type="evidence" value="ECO:0007669"/>
    <property type="project" value="UniProtKB-ARBA"/>
</dbReference>
<dbReference type="Gene3D" id="6.10.250.690">
    <property type="match status" value="1"/>
</dbReference>
<dbReference type="SMART" id="SM00448">
    <property type="entry name" value="REC"/>
    <property type="match status" value="1"/>
</dbReference>
<dbReference type="GO" id="GO:0000156">
    <property type="term" value="F:phosphorelay response regulator activity"/>
    <property type="evidence" value="ECO:0007669"/>
    <property type="project" value="TreeGrafter"/>
</dbReference>
<dbReference type="Proteomes" id="UP000284202">
    <property type="component" value="Unassembled WGS sequence"/>
</dbReference>
<dbReference type="PROSITE" id="PS50110">
    <property type="entry name" value="RESPONSE_REGULATORY"/>
    <property type="match status" value="1"/>
</dbReference>
<proteinExistence type="predicted"/>
<protein>
    <submittedName>
        <fullName evidence="12">Response regulator</fullName>
    </submittedName>
</protein>
<organism evidence="12 13">
    <name type="scientific">Paracoccus onubensis</name>
    <dbReference type="NCBI Taxonomy" id="1675788"/>
    <lineage>
        <taxon>Bacteria</taxon>
        <taxon>Pseudomonadati</taxon>
        <taxon>Pseudomonadota</taxon>
        <taxon>Alphaproteobacteria</taxon>
        <taxon>Rhodobacterales</taxon>
        <taxon>Paracoccaceae</taxon>
        <taxon>Paracoccus</taxon>
    </lineage>
</organism>
<keyword evidence="4" id="KW-0902">Two-component regulatory system</keyword>
<dbReference type="Pfam" id="PF00072">
    <property type="entry name" value="Response_reg"/>
    <property type="match status" value="1"/>
</dbReference>
<dbReference type="PROSITE" id="PS51755">
    <property type="entry name" value="OMPR_PHOB"/>
    <property type="match status" value="1"/>
</dbReference>
<evidence type="ECO:0000256" key="8">
    <source>
        <dbReference type="PROSITE-ProRule" id="PRU00169"/>
    </source>
</evidence>
<dbReference type="InterPro" id="IPR039420">
    <property type="entry name" value="WalR-like"/>
</dbReference>
<evidence type="ECO:0000256" key="2">
    <source>
        <dbReference type="ARBA" id="ARBA00022490"/>
    </source>
</evidence>
<feature type="DNA-binding region" description="OmpR/PhoB-type" evidence="9">
    <location>
        <begin position="134"/>
        <end position="233"/>
    </location>
</feature>
<dbReference type="AlphaFoldDB" id="A0A418T8C3"/>
<evidence type="ECO:0000256" key="5">
    <source>
        <dbReference type="ARBA" id="ARBA00023015"/>
    </source>
</evidence>
<dbReference type="GO" id="GO:0032993">
    <property type="term" value="C:protein-DNA complex"/>
    <property type="evidence" value="ECO:0007669"/>
    <property type="project" value="TreeGrafter"/>
</dbReference>
<dbReference type="Gene3D" id="3.40.50.2300">
    <property type="match status" value="1"/>
</dbReference>
<evidence type="ECO:0000256" key="3">
    <source>
        <dbReference type="ARBA" id="ARBA00022553"/>
    </source>
</evidence>
<dbReference type="InterPro" id="IPR001867">
    <property type="entry name" value="OmpR/PhoB-type_DNA-bd"/>
</dbReference>
<sequence length="234" mass="25747">MVEPGDLLVTSRILIVDDEAPIRRFLRVALETEGYIVSEAATAHEAVAVAAREAPAAMILDMGLPDADGITVIEKLREWSHLPVLVLSVRSDDAGKIAALDAGAQDYVTKPFSTGELLARLRGLLRDYTREAAPATLTLGPLQIDIADHRAILEGENLNLTRKEFDLLWLLASHAGRLVTHDMILKAIWGPAHTEDSQYLRVYIRHLRSKLGDDAANPRWIFTEPGIGYRLADG</sequence>
<dbReference type="InterPro" id="IPR036388">
    <property type="entry name" value="WH-like_DNA-bd_sf"/>
</dbReference>
<dbReference type="Pfam" id="PF00486">
    <property type="entry name" value="Trans_reg_C"/>
    <property type="match status" value="1"/>
</dbReference>
<keyword evidence="5" id="KW-0805">Transcription regulation</keyword>
<dbReference type="CDD" id="cd00383">
    <property type="entry name" value="trans_reg_C"/>
    <property type="match status" value="1"/>
</dbReference>
<keyword evidence="3 8" id="KW-0597">Phosphoprotein</keyword>